<evidence type="ECO:0000256" key="1">
    <source>
        <dbReference type="SAM" id="Phobius"/>
    </source>
</evidence>
<keyword evidence="1" id="KW-0472">Membrane</keyword>
<accession>A0A1T4L8E0</accession>
<dbReference type="STRING" id="171291.SAMN02745154_00362"/>
<organism evidence="2 3">
    <name type="scientific">Mycoplasmopsis verecunda</name>
    <dbReference type="NCBI Taxonomy" id="171291"/>
    <lineage>
        <taxon>Bacteria</taxon>
        <taxon>Bacillati</taxon>
        <taxon>Mycoplasmatota</taxon>
        <taxon>Mycoplasmoidales</taxon>
        <taxon>Metamycoplasmataceae</taxon>
        <taxon>Mycoplasmopsis</taxon>
    </lineage>
</organism>
<gene>
    <name evidence="2" type="ORF">SAMN02745154_00362</name>
</gene>
<protein>
    <submittedName>
        <fullName evidence="2">Uncharacterized protein</fullName>
    </submittedName>
</protein>
<dbReference type="Proteomes" id="UP000190389">
    <property type="component" value="Unassembled WGS sequence"/>
</dbReference>
<proteinExistence type="predicted"/>
<keyword evidence="3" id="KW-1185">Reference proteome</keyword>
<name>A0A1T4L8E0_9BACT</name>
<dbReference type="AlphaFoldDB" id="A0A1T4L8E0"/>
<keyword evidence="1" id="KW-1133">Transmembrane helix</keyword>
<feature type="transmembrane region" description="Helical" evidence="1">
    <location>
        <begin position="158"/>
        <end position="179"/>
    </location>
</feature>
<sequence>MKSIKLKQNTRQINKYKLISNYKNDILYITRIVCWMHLELLTIILLWFVTKGWILFILLNPFLIRNIFRFLKQRKRLKKNFLAFNLPSIYIRDIEHPYKNSWIYKFIKSKLFIENKKLAVNKNINKYFQINNSVNNFNIFAESRNYLLYSCLNKLMKYIAIIDGLSYSIISLIFIYGITNIITVETVDKSEFFAFYGEYLLYILGYLVFMMIVITPLRWKVHSKIIYYCNEYAILNAYNLKISEKMDLLSKYKKNYIQKVYMKSLRKQKSIDYDK</sequence>
<keyword evidence="1" id="KW-0812">Transmembrane</keyword>
<evidence type="ECO:0000313" key="2">
    <source>
        <dbReference type="EMBL" id="SJZ51022.1"/>
    </source>
</evidence>
<evidence type="ECO:0000313" key="3">
    <source>
        <dbReference type="Proteomes" id="UP000190389"/>
    </source>
</evidence>
<feature type="transmembrane region" description="Helical" evidence="1">
    <location>
        <begin position="26"/>
        <end position="47"/>
    </location>
</feature>
<dbReference type="EMBL" id="FUXF01000010">
    <property type="protein sequence ID" value="SJZ51022.1"/>
    <property type="molecule type" value="Genomic_DNA"/>
</dbReference>
<feature type="transmembrane region" description="Helical" evidence="1">
    <location>
        <begin position="199"/>
        <end position="217"/>
    </location>
</feature>
<feature type="transmembrane region" description="Helical" evidence="1">
    <location>
        <begin position="53"/>
        <end position="71"/>
    </location>
</feature>
<reference evidence="3" key="1">
    <citation type="submission" date="2017-02" db="EMBL/GenBank/DDBJ databases">
        <authorList>
            <person name="Varghese N."/>
            <person name="Submissions S."/>
        </authorList>
    </citation>
    <scope>NUCLEOTIDE SEQUENCE [LARGE SCALE GENOMIC DNA]</scope>
    <source>
        <strain evidence="3">ATCC 27862</strain>
    </source>
</reference>